<gene>
    <name evidence="1" type="ORF">CDEB00056_LOCUS11056</name>
</gene>
<dbReference type="AlphaFoldDB" id="A0A7S3Q5I0"/>
<organism evidence="1">
    <name type="scientific">Chaetoceros debilis</name>
    <dbReference type="NCBI Taxonomy" id="122233"/>
    <lineage>
        <taxon>Eukaryota</taxon>
        <taxon>Sar</taxon>
        <taxon>Stramenopiles</taxon>
        <taxon>Ochrophyta</taxon>
        <taxon>Bacillariophyta</taxon>
        <taxon>Coscinodiscophyceae</taxon>
        <taxon>Chaetocerotophycidae</taxon>
        <taxon>Chaetocerotales</taxon>
        <taxon>Chaetocerotaceae</taxon>
        <taxon>Chaetoceros</taxon>
    </lineage>
</organism>
<protein>
    <submittedName>
        <fullName evidence="1">Uncharacterized protein</fullName>
    </submittedName>
</protein>
<accession>A0A7S3Q5I0</accession>
<dbReference type="EMBL" id="HBIO01014295">
    <property type="protein sequence ID" value="CAE0466204.1"/>
    <property type="molecule type" value="Transcribed_RNA"/>
</dbReference>
<reference evidence="1" key="1">
    <citation type="submission" date="2021-01" db="EMBL/GenBank/DDBJ databases">
        <authorList>
            <person name="Corre E."/>
            <person name="Pelletier E."/>
            <person name="Niang G."/>
            <person name="Scheremetjew M."/>
            <person name="Finn R."/>
            <person name="Kale V."/>
            <person name="Holt S."/>
            <person name="Cochrane G."/>
            <person name="Meng A."/>
            <person name="Brown T."/>
            <person name="Cohen L."/>
        </authorList>
    </citation>
    <scope>NUCLEOTIDE SEQUENCE</scope>
    <source>
        <strain evidence="1">MM31A-1</strain>
    </source>
</reference>
<proteinExistence type="predicted"/>
<sequence>MRIYTTKGKKCVELGRRLWKKTNAGPNTNQDFNEKKVYNVGVTYHRNFKCLIDAKLCFVNHDNIDVKILKSVDHGFDLSTDTKHHLLNKVLGVLDRTKLTREVIDIDDSDSEREVQSISTVLKRSKLTNKRWKKNHAKGMKTMGTYFKKKW</sequence>
<name>A0A7S3Q5I0_9STRA</name>
<evidence type="ECO:0000313" key="1">
    <source>
        <dbReference type="EMBL" id="CAE0466204.1"/>
    </source>
</evidence>